<dbReference type="PANTHER" id="PTHR13315:SF1">
    <property type="entry name" value="PROTEIN TED1"/>
    <property type="match status" value="1"/>
</dbReference>
<accession>A0AAQ3M456</accession>
<protein>
    <recommendedName>
        <fullName evidence="5">Calcineurin-like phosphoesterase domain-containing protein</fullName>
    </recommendedName>
</protein>
<organism evidence="3 4">
    <name type="scientific">Acrodontium crateriforme</name>
    <dbReference type="NCBI Taxonomy" id="150365"/>
    <lineage>
        <taxon>Eukaryota</taxon>
        <taxon>Fungi</taxon>
        <taxon>Dikarya</taxon>
        <taxon>Ascomycota</taxon>
        <taxon>Pezizomycotina</taxon>
        <taxon>Dothideomycetes</taxon>
        <taxon>Dothideomycetidae</taxon>
        <taxon>Mycosphaerellales</taxon>
        <taxon>Teratosphaeriaceae</taxon>
        <taxon>Acrodontium</taxon>
    </lineage>
</organism>
<evidence type="ECO:0000313" key="3">
    <source>
        <dbReference type="EMBL" id="WPH01264.1"/>
    </source>
</evidence>
<dbReference type="EMBL" id="CP138584">
    <property type="protein sequence ID" value="WPH01264.1"/>
    <property type="molecule type" value="Genomic_DNA"/>
</dbReference>
<keyword evidence="2" id="KW-0812">Transmembrane</keyword>
<dbReference type="SUPFAM" id="SSF56300">
    <property type="entry name" value="Metallo-dependent phosphatases"/>
    <property type="match status" value="1"/>
</dbReference>
<name>A0AAQ3M456_9PEZI</name>
<dbReference type="AlphaFoldDB" id="A0AAQ3M456"/>
<dbReference type="PANTHER" id="PTHR13315">
    <property type="entry name" value="METALLO PHOSPHOESTERASE RELATED"/>
    <property type="match status" value="1"/>
</dbReference>
<sequence>MRLSAFLFVLFRLLLIPAFIASTYLYLYPAFSRCGFPKATHTRSATAQNDAPRPSTLAPFRLLALGDPQLEGDTSLPDPNEPLLPSLQRPWNDAAGLLDIAQALVKNDIWRILYTARKRLDLWGNDYYLAHIYRSLSWWTRPTHTVVLGDLLGSQWIGDEEFEIRRSRFWNIVFRGGERVPETLTKAEGRTESLGADERWSRRVIAVAGNHDIGYAGDISEPRIERFEKAFGDVNWDIRFTLDGEVGTPIVDAQGVVLESQRPSLHLVILNSMNLDQPGYSAELREASLAFLEEKIHSPAVEPSSTTATVLLTHIPLHKEAGICVDGPFFNYFDERYGGGIQEQNHLSEHTSSLILEGLLRGPQKRQSIILNGHDHEGCDTYHWAERQQMQEPDTPGSDEELPQIHWEASRFNSAILKAENADVAALREITVRSMMGSFGGNAGLLSAWFDYEINEWRFEYNSCALGVQHIWWAIHILDLIVIIIGMLGAFTLYLERRVVGGIKVKTA</sequence>
<dbReference type="InterPro" id="IPR033308">
    <property type="entry name" value="PGAP5/Cdc1/Ted1"/>
</dbReference>
<dbReference type="InterPro" id="IPR029052">
    <property type="entry name" value="Metallo-depent_PP-like"/>
</dbReference>
<keyword evidence="4" id="KW-1185">Reference proteome</keyword>
<dbReference type="Proteomes" id="UP001303373">
    <property type="component" value="Chromosome 5"/>
</dbReference>
<dbReference type="Gene3D" id="3.60.21.10">
    <property type="match status" value="1"/>
</dbReference>
<keyword evidence="2" id="KW-1133">Transmembrane helix</keyword>
<dbReference type="GO" id="GO:0016020">
    <property type="term" value="C:membrane"/>
    <property type="evidence" value="ECO:0007669"/>
    <property type="project" value="GOC"/>
</dbReference>
<evidence type="ECO:0000256" key="1">
    <source>
        <dbReference type="ARBA" id="ARBA00023136"/>
    </source>
</evidence>
<dbReference type="GO" id="GO:0005783">
    <property type="term" value="C:endoplasmic reticulum"/>
    <property type="evidence" value="ECO:0007669"/>
    <property type="project" value="TreeGrafter"/>
</dbReference>
<gene>
    <name evidence="3" type="ORF">R9X50_00410200</name>
</gene>
<reference evidence="3 4" key="1">
    <citation type="submission" date="2023-11" db="EMBL/GenBank/DDBJ databases">
        <title>An acidophilic fungus is an integral part of prey digestion in a carnivorous sundew plant.</title>
        <authorList>
            <person name="Tsai I.J."/>
        </authorList>
    </citation>
    <scope>NUCLEOTIDE SEQUENCE [LARGE SCALE GENOMIC DNA]</scope>
    <source>
        <strain evidence="3">169a</strain>
    </source>
</reference>
<evidence type="ECO:0000313" key="4">
    <source>
        <dbReference type="Proteomes" id="UP001303373"/>
    </source>
</evidence>
<proteinExistence type="predicted"/>
<dbReference type="GO" id="GO:0006506">
    <property type="term" value="P:GPI anchor biosynthetic process"/>
    <property type="evidence" value="ECO:0007669"/>
    <property type="project" value="InterPro"/>
</dbReference>
<evidence type="ECO:0000256" key="2">
    <source>
        <dbReference type="SAM" id="Phobius"/>
    </source>
</evidence>
<evidence type="ECO:0008006" key="5">
    <source>
        <dbReference type="Google" id="ProtNLM"/>
    </source>
</evidence>
<feature type="transmembrane region" description="Helical" evidence="2">
    <location>
        <begin position="471"/>
        <end position="495"/>
    </location>
</feature>
<keyword evidence="1 2" id="KW-0472">Membrane</keyword>